<evidence type="ECO:0000259" key="12">
    <source>
        <dbReference type="PROSITE" id="PS51873"/>
    </source>
</evidence>
<evidence type="ECO:0000313" key="13">
    <source>
        <dbReference type="EMBL" id="CAA7264021.1"/>
    </source>
</evidence>
<evidence type="ECO:0000256" key="10">
    <source>
        <dbReference type="SAM" id="MobiDB-lite"/>
    </source>
</evidence>
<dbReference type="PROSITE" id="PS50089">
    <property type="entry name" value="ZF_RING_2"/>
    <property type="match status" value="1"/>
</dbReference>
<evidence type="ECO:0000256" key="9">
    <source>
        <dbReference type="PROSITE-ProRule" id="PRU00175"/>
    </source>
</evidence>
<evidence type="ECO:0000259" key="11">
    <source>
        <dbReference type="PROSITE" id="PS50089"/>
    </source>
</evidence>
<keyword evidence="4" id="KW-0479">Metal-binding</keyword>
<dbReference type="CDD" id="cd20335">
    <property type="entry name" value="BRcat_RBR"/>
    <property type="match status" value="1"/>
</dbReference>
<accession>A0A8S0VZR8</accession>
<dbReference type="GO" id="GO:0061630">
    <property type="term" value="F:ubiquitin protein ligase activity"/>
    <property type="evidence" value="ECO:0007669"/>
    <property type="project" value="UniProtKB-EC"/>
</dbReference>
<keyword evidence="7" id="KW-0833">Ubl conjugation pathway</keyword>
<comment type="catalytic activity">
    <reaction evidence="1">
        <text>[E2 ubiquitin-conjugating enzyme]-S-ubiquitinyl-L-cysteine + [acceptor protein]-L-lysine = [E2 ubiquitin-conjugating enzyme]-L-cysteine + [acceptor protein]-N(6)-ubiquitinyl-L-lysine.</text>
        <dbReference type="EC" id="2.3.2.31"/>
    </reaction>
</comment>
<evidence type="ECO:0000256" key="5">
    <source>
        <dbReference type="ARBA" id="ARBA00022737"/>
    </source>
</evidence>
<name>A0A8S0VZR8_CYCAE</name>
<organism evidence="13 14">
    <name type="scientific">Cyclocybe aegerita</name>
    <name type="common">Black poplar mushroom</name>
    <name type="synonym">Agrocybe aegerita</name>
    <dbReference type="NCBI Taxonomy" id="1973307"/>
    <lineage>
        <taxon>Eukaryota</taxon>
        <taxon>Fungi</taxon>
        <taxon>Dikarya</taxon>
        <taxon>Basidiomycota</taxon>
        <taxon>Agaricomycotina</taxon>
        <taxon>Agaricomycetes</taxon>
        <taxon>Agaricomycetidae</taxon>
        <taxon>Agaricales</taxon>
        <taxon>Agaricineae</taxon>
        <taxon>Bolbitiaceae</taxon>
        <taxon>Cyclocybe</taxon>
    </lineage>
</organism>
<feature type="domain" description="RING-type" evidence="11">
    <location>
        <begin position="231"/>
        <end position="268"/>
    </location>
</feature>
<dbReference type="Pfam" id="PF01485">
    <property type="entry name" value="IBR"/>
    <property type="match status" value="2"/>
</dbReference>
<comment type="caution">
    <text evidence="13">The sequence shown here is derived from an EMBL/GenBank/DDBJ whole genome shotgun (WGS) entry which is preliminary data.</text>
</comment>
<dbReference type="AlphaFoldDB" id="A0A8S0VZR8"/>
<evidence type="ECO:0000256" key="8">
    <source>
        <dbReference type="ARBA" id="ARBA00022833"/>
    </source>
</evidence>
<evidence type="ECO:0000313" key="14">
    <source>
        <dbReference type="Proteomes" id="UP000467700"/>
    </source>
</evidence>
<dbReference type="CDD" id="cd22584">
    <property type="entry name" value="Rcat_RBR_unk"/>
    <property type="match status" value="1"/>
</dbReference>
<dbReference type="Gene3D" id="1.20.120.1750">
    <property type="match status" value="1"/>
</dbReference>
<gene>
    <name evidence="13" type="ORF">AAE3_LOCUS6152</name>
</gene>
<evidence type="ECO:0000256" key="1">
    <source>
        <dbReference type="ARBA" id="ARBA00001798"/>
    </source>
</evidence>
<dbReference type="InterPro" id="IPR001841">
    <property type="entry name" value="Znf_RING"/>
</dbReference>
<keyword evidence="3" id="KW-0808">Transferase</keyword>
<dbReference type="OrthoDB" id="9977870at2759"/>
<dbReference type="InterPro" id="IPR031127">
    <property type="entry name" value="E3_UB_ligase_RBR"/>
</dbReference>
<evidence type="ECO:0000256" key="2">
    <source>
        <dbReference type="ARBA" id="ARBA00012251"/>
    </source>
</evidence>
<dbReference type="SMART" id="SM00647">
    <property type="entry name" value="IBR"/>
    <property type="match status" value="2"/>
</dbReference>
<feature type="region of interest" description="Disordered" evidence="10">
    <location>
        <begin position="1"/>
        <end position="20"/>
    </location>
</feature>
<evidence type="ECO:0000256" key="6">
    <source>
        <dbReference type="ARBA" id="ARBA00022771"/>
    </source>
</evidence>
<feature type="compositionally biased region" description="Low complexity" evidence="10">
    <location>
        <begin position="10"/>
        <end position="20"/>
    </location>
</feature>
<dbReference type="GO" id="GO:0008270">
    <property type="term" value="F:zinc ion binding"/>
    <property type="evidence" value="ECO:0007669"/>
    <property type="project" value="UniProtKB-KW"/>
</dbReference>
<dbReference type="GO" id="GO:0016567">
    <property type="term" value="P:protein ubiquitination"/>
    <property type="evidence" value="ECO:0007669"/>
    <property type="project" value="InterPro"/>
</dbReference>
<keyword evidence="5" id="KW-0677">Repeat</keyword>
<dbReference type="InterPro" id="IPR013083">
    <property type="entry name" value="Znf_RING/FYVE/PHD"/>
</dbReference>
<proteinExistence type="predicted"/>
<dbReference type="InterPro" id="IPR044066">
    <property type="entry name" value="TRIAD_supradom"/>
</dbReference>
<dbReference type="PROSITE" id="PS00518">
    <property type="entry name" value="ZF_RING_1"/>
    <property type="match status" value="1"/>
</dbReference>
<reference evidence="13 14" key="1">
    <citation type="submission" date="2020-01" db="EMBL/GenBank/DDBJ databases">
        <authorList>
            <person name="Gupta K D."/>
        </authorList>
    </citation>
    <scope>NUCLEOTIDE SEQUENCE [LARGE SCALE GENOMIC DNA]</scope>
</reference>
<dbReference type="InterPro" id="IPR017907">
    <property type="entry name" value="Znf_RING_CS"/>
</dbReference>
<sequence length="543" mass="60506">MSFLPLATLSASSSSRHRQSAPSRSRAAFSVFDLDIDVETAALIAKLQLEDIEDSLSRRKGKGRARAVLSDEEYAIQVQREQYEELLTVAQDAKIAASLRGAVETDIAYIEALMLAEEAAREDRRAAEMLSRGEQLPPQKDCQIRLETPGFIMHPEPPKQMLDDKGSEKTVAVVDSDDEDVLLSDDDDTVFGDFDSNKQAAIVNSVKIRNSFSKNSVAPGPSINRNKKVHCIICNDTLPYVDALQTPCNHNYCKDCIRSLVELCTRDESLFPIRCCQTPIPITNIFPFIAIGLRRLFEAKHAEFSVLSKDRVYCVSPTCSAFLGSGNGSTGTEMNCPQCGMSTCPQCKQAGHPNDPDCSVNKSTIELRALARREGWQTCPGCYAVVELNVGCYHMTCRCRTEFCYLCAVPWKGCQCPQWEEARLVAAAQQRVENEMGPQAVRNVLPNVFAERVQQRVETLRDNHHCDRHNWTYRHGGGRCEECHFNLPNFLLVRVCLLLPILFTDQILRFAEAAHCLPVFAAAGTGCDYSSRGFFPCEIQANL</sequence>
<evidence type="ECO:0000256" key="4">
    <source>
        <dbReference type="ARBA" id="ARBA00022723"/>
    </source>
</evidence>
<feature type="domain" description="RING-type" evidence="12">
    <location>
        <begin position="227"/>
        <end position="420"/>
    </location>
</feature>
<dbReference type="Gene3D" id="3.30.40.10">
    <property type="entry name" value="Zinc/RING finger domain, C3HC4 (zinc finger)"/>
    <property type="match status" value="1"/>
</dbReference>
<dbReference type="InterPro" id="IPR002867">
    <property type="entry name" value="IBR_dom"/>
</dbReference>
<dbReference type="PANTHER" id="PTHR11685">
    <property type="entry name" value="RBR FAMILY RING FINGER AND IBR DOMAIN-CONTAINING"/>
    <property type="match status" value="1"/>
</dbReference>
<evidence type="ECO:0000256" key="3">
    <source>
        <dbReference type="ARBA" id="ARBA00022679"/>
    </source>
</evidence>
<keyword evidence="14" id="KW-1185">Reference proteome</keyword>
<keyword evidence="8" id="KW-0862">Zinc</keyword>
<protein>
    <recommendedName>
        <fullName evidence="2">RBR-type E3 ubiquitin transferase</fullName>
        <ecNumber evidence="2">2.3.2.31</ecNumber>
    </recommendedName>
</protein>
<dbReference type="Proteomes" id="UP000467700">
    <property type="component" value="Unassembled WGS sequence"/>
</dbReference>
<dbReference type="EMBL" id="CACVBS010000042">
    <property type="protein sequence ID" value="CAA7264021.1"/>
    <property type="molecule type" value="Genomic_DNA"/>
</dbReference>
<dbReference type="SUPFAM" id="SSF57850">
    <property type="entry name" value="RING/U-box"/>
    <property type="match status" value="2"/>
</dbReference>
<dbReference type="PROSITE" id="PS51873">
    <property type="entry name" value="TRIAD"/>
    <property type="match status" value="1"/>
</dbReference>
<dbReference type="EC" id="2.3.2.31" evidence="2"/>
<keyword evidence="6 9" id="KW-0863">Zinc-finger</keyword>
<evidence type="ECO:0000256" key="7">
    <source>
        <dbReference type="ARBA" id="ARBA00022786"/>
    </source>
</evidence>